<dbReference type="AlphaFoldDB" id="A0A2Z7D110"/>
<evidence type="ECO:0000313" key="1">
    <source>
        <dbReference type="EMBL" id="KZV50826.1"/>
    </source>
</evidence>
<accession>A0A2Z7D110</accession>
<dbReference type="EMBL" id="KQ992331">
    <property type="protein sequence ID" value="KZV50826.1"/>
    <property type="molecule type" value="Genomic_DNA"/>
</dbReference>
<sequence length="121" mass="14253">MSELFWVIIHGTRRTLYDVYPNMVIRQFSRDEAQFTFSGAVYGIVQYDEDMQRRIFLTVEIKEYKRLKNSNDEALRYLLLLTLSVFYNTHSLSSKSSHTLTGICHCKNILSPVCKTRRTFS</sequence>
<dbReference type="Proteomes" id="UP000250235">
    <property type="component" value="Unassembled WGS sequence"/>
</dbReference>
<organism evidence="1 2">
    <name type="scientific">Dorcoceras hygrometricum</name>
    <dbReference type="NCBI Taxonomy" id="472368"/>
    <lineage>
        <taxon>Eukaryota</taxon>
        <taxon>Viridiplantae</taxon>
        <taxon>Streptophyta</taxon>
        <taxon>Embryophyta</taxon>
        <taxon>Tracheophyta</taxon>
        <taxon>Spermatophyta</taxon>
        <taxon>Magnoliopsida</taxon>
        <taxon>eudicotyledons</taxon>
        <taxon>Gunneridae</taxon>
        <taxon>Pentapetalae</taxon>
        <taxon>asterids</taxon>
        <taxon>lamiids</taxon>
        <taxon>Lamiales</taxon>
        <taxon>Gesneriaceae</taxon>
        <taxon>Didymocarpoideae</taxon>
        <taxon>Trichosporeae</taxon>
        <taxon>Loxocarpinae</taxon>
        <taxon>Dorcoceras</taxon>
    </lineage>
</organism>
<proteinExistence type="predicted"/>
<evidence type="ECO:0000313" key="2">
    <source>
        <dbReference type="Proteomes" id="UP000250235"/>
    </source>
</evidence>
<keyword evidence="2" id="KW-1185">Reference proteome</keyword>
<reference evidence="1 2" key="1">
    <citation type="journal article" date="2015" name="Proc. Natl. Acad. Sci. U.S.A.">
        <title>The resurrection genome of Boea hygrometrica: A blueprint for survival of dehydration.</title>
        <authorList>
            <person name="Xiao L."/>
            <person name="Yang G."/>
            <person name="Zhang L."/>
            <person name="Yang X."/>
            <person name="Zhao S."/>
            <person name="Ji Z."/>
            <person name="Zhou Q."/>
            <person name="Hu M."/>
            <person name="Wang Y."/>
            <person name="Chen M."/>
            <person name="Xu Y."/>
            <person name="Jin H."/>
            <person name="Xiao X."/>
            <person name="Hu G."/>
            <person name="Bao F."/>
            <person name="Hu Y."/>
            <person name="Wan P."/>
            <person name="Li L."/>
            <person name="Deng X."/>
            <person name="Kuang T."/>
            <person name="Xiang C."/>
            <person name="Zhu J.K."/>
            <person name="Oliver M.J."/>
            <person name="He Y."/>
        </authorList>
    </citation>
    <scope>NUCLEOTIDE SEQUENCE [LARGE SCALE GENOMIC DNA]</scope>
    <source>
        <strain evidence="2">cv. XS01</strain>
    </source>
</reference>
<name>A0A2Z7D110_9LAMI</name>
<gene>
    <name evidence="1" type="ORF">F511_09884</name>
</gene>
<protein>
    <submittedName>
        <fullName evidence="1">Uncharacterized protein</fullName>
    </submittedName>
</protein>